<dbReference type="InterPro" id="IPR001164">
    <property type="entry name" value="ArfGAP_dom"/>
</dbReference>
<feature type="compositionally biased region" description="Low complexity" evidence="2">
    <location>
        <begin position="392"/>
        <end position="410"/>
    </location>
</feature>
<dbReference type="AlphaFoldDB" id="A0A7S0A4S7"/>
<dbReference type="CDD" id="cd08838">
    <property type="entry name" value="ArfGap_AGFG"/>
    <property type="match status" value="1"/>
</dbReference>
<dbReference type="InterPro" id="IPR044820">
    <property type="entry name" value="AGD14-like"/>
</dbReference>
<dbReference type="GO" id="GO:0005096">
    <property type="term" value="F:GTPase activator activity"/>
    <property type="evidence" value="ECO:0007669"/>
    <property type="project" value="InterPro"/>
</dbReference>
<feature type="region of interest" description="Disordered" evidence="2">
    <location>
        <begin position="1"/>
        <end position="21"/>
    </location>
</feature>
<dbReference type="PANTHER" id="PTHR46085:SF3">
    <property type="entry name" value="ARF GTPASE ACTIVATING PROTEIN"/>
    <property type="match status" value="1"/>
</dbReference>
<feature type="domain" description="Arf-GAP" evidence="3">
    <location>
        <begin position="23"/>
        <end position="146"/>
    </location>
</feature>
<keyword evidence="1" id="KW-0479">Metal-binding</keyword>
<feature type="compositionally biased region" description="Basic and acidic residues" evidence="2">
    <location>
        <begin position="411"/>
        <end position="420"/>
    </location>
</feature>
<feature type="compositionally biased region" description="Low complexity" evidence="2">
    <location>
        <begin position="620"/>
        <end position="645"/>
    </location>
</feature>
<gene>
    <name evidence="4" type="ORF">PBAH0796_LOCUS8117</name>
</gene>
<keyword evidence="1" id="KW-0863">Zinc-finger</keyword>
<feature type="region of interest" description="Disordered" evidence="2">
    <location>
        <begin position="143"/>
        <end position="174"/>
    </location>
</feature>
<dbReference type="Pfam" id="PF01412">
    <property type="entry name" value="ArfGap"/>
    <property type="match status" value="1"/>
</dbReference>
<sequence length="715" mass="72777">MKKAGTAAAAARGGPRPATATEKSLVHRIRAFQWNVTANRKCADCSERGPTYICLTFQTFVCQTCSGIHRGFGHKIKGISLSEWNIKELEALEAGGNEVAAEAWLARWTSREFPQPDSNQADQLKEFIRLKYVEKRWWRQPAPKDLASGSKGEDNGLPQAANSGSKKTVAGTGSLLDGDSHNLVSLVPPPPSTALNAIAVAGPLPVAAAKSEALWVAEFGSNAGSAPSMGLLDLDFSGAASAPQGVPAPVSISAVGGTSGAAGGLGPDSVGSLKLLGLNVPGAAATVTAKDVNTGGNWAAEVTNGQDNIVEGLAGLDFGSPCVPQGQTLTGIGGLGMKIMGDSCHDAAADLFGLGFGTSATVPAQVPTTGIHPGFGANNCTSTIPLPTSHVESPLMEPAEEPAPTLAPASQKEEEPASLGDRLREAVLASSSDQLKHLFQECLEPPKRTATNDRFAAFAAFDELSGGGGKRPQQQASSQQPVGSGFQHSDATKPWPGMGSHPGTATLGIGQEPFAFGCGPSQFGGAGATAATLQPRPGGPRPATGCGQNPAGLQNSAGTTTQQLTQLMPQNGGMMAPQQLEQMNSQELMQMHMMINHAMQARSQQQQWGTPTPAALPHMSASAPGFPPSAAGSWRPPALAAPGAAGARGSGAHGSYGALGAPLPAGAAAAPVAHGAAATAGVQAAQRSPSPPREFGDLLAAFQARNPISGIELRA</sequence>
<accession>A0A7S0A4S7</accession>
<feature type="region of interest" description="Disordered" evidence="2">
    <location>
        <begin position="388"/>
        <end position="420"/>
    </location>
</feature>
<dbReference type="SMART" id="SM00105">
    <property type="entry name" value="ArfGap"/>
    <property type="match status" value="1"/>
</dbReference>
<feature type="region of interest" description="Disordered" evidence="2">
    <location>
        <begin position="463"/>
        <end position="513"/>
    </location>
</feature>
<feature type="region of interest" description="Disordered" evidence="2">
    <location>
        <begin position="601"/>
        <end position="652"/>
    </location>
</feature>
<evidence type="ECO:0000313" key="4">
    <source>
        <dbReference type="EMBL" id="CAD8352750.1"/>
    </source>
</evidence>
<feature type="compositionally biased region" description="Polar residues" evidence="2">
    <location>
        <begin position="601"/>
        <end position="610"/>
    </location>
</feature>
<keyword evidence="1" id="KW-0862">Zinc</keyword>
<dbReference type="InterPro" id="IPR038508">
    <property type="entry name" value="ArfGAP_dom_sf"/>
</dbReference>
<proteinExistence type="predicted"/>
<protein>
    <recommendedName>
        <fullName evidence="3">Arf-GAP domain-containing protein</fullName>
    </recommendedName>
</protein>
<organism evidence="4">
    <name type="scientific">Pyrodinium bahamense</name>
    <dbReference type="NCBI Taxonomy" id="73915"/>
    <lineage>
        <taxon>Eukaryota</taxon>
        <taxon>Sar</taxon>
        <taxon>Alveolata</taxon>
        <taxon>Dinophyceae</taxon>
        <taxon>Gonyaulacales</taxon>
        <taxon>Pyrocystaceae</taxon>
        <taxon>Pyrodinium</taxon>
    </lineage>
</organism>
<dbReference type="InterPro" id="IPR037278">
    <property type="entry name" value="ARFGAP/RecO"/>
</dbReference>
<dbReference type="PRINTS" id="PR00405">
    <property type="entry name" value="REVINTRACTNG"/>
</dbReference>
<dbReference type="SUPFAM" id="SSF57863">
    <property type="entry name" value="ArfGap/RecO-like zinc finger"/>
    <property type="match status" value="1"/>
</dbReference>
<feature type="compositionally biased region" description="Polar residues" evidence="2">
    <location>
        <begin position="472"/>
        <end position="489"/>
    </location>
</feature>
<dbReference type="Gene3D" id="1.10.220.150">
    <property type="entry name" value="Arf GTPase activating protein"/>
    <property type="match status" value="1"/>
</dbReference>
<name>A0A7S0A4S7_9DINO</name>
<dbReference type="EMBL" id="HBEG01013404">
    <property type="protein sequence ID" value="CAD8352750.1"/>
    <property type="molecule type" value="Transcribed_RNA"/>
</dbReference>
<dbReference type="PANTHER" id="PTHR46085">
    <property type="entry name" value="ARFGAP/RECO-RELATED"/>
    <property type="match status" value="1"/>
</dbReference>
<evidence type="ECO:0000256" key="2">
    <source>
        <dbReference type="SAM" id="MobiDB-lite"/>
    </source>
</evidence>
<dbReference type="GO" id="GO:0008270">
    <property type="term" value="F:zinc ion binding"/>
    <property type="evidence" value="ECO:0007669"/>
    <property type="project" value="UniProtKB-KW"/>
</dbReference>
<evidence type="ECO:0000256" key="1">
    <source>
        <dbReference type="PROSITE-ProRule" id="PRU00288"/>
    </source>
</evidence>
<dbReference type="PROSITE" id="PS50115">
    <property type="entry name" value="ARFGAP"/>
    <property type="match status" value="1"/>
</dbReference>
<reference evidence="4" key="1">
    <citation type="submission" date="2021-01" db="EMBL/GenBank/DDBJ databases">
        <authorList>
            <person name="Corre E."/>
            <person name="Pelletier E."/>
            <person name="Niang G."/>
            <person name="Scheremetjew M."/>
            <person name="Finn R."/>
            <person name="Kale V."/>
            <person name="Holt S."/>
            <person name="Cochrane G."/>
            <person name="Meng A."/>
            <person name="Brown T."/>
            <person name="Cohen L."/>
        </authorList>
    </citation>
    <scope>NUCLEOTIDE SEQUENCE</scope>
    <source>
        <strain evidence="4">Pbaha01</strain>
    </source>
</reference>
<evidence type="ECO:0000259" key="3">
    <source>
        <dbReference type="PROSITE" id="PS50115"/>
    </source>
</evidence>